<keyword evidence="3" id="KW-0813">Transport</keyword>
<keyword evidence="9" id="KW-0496">Mitochondrion</keyword>
<comment type="similarity">
    <text evidence="2">Belongs to the Tom22 family.</text>
</comment>
<dbReference type="Pfam" id="PF04281">
    <property type="entry name" value="Tom22"/>
    <property type="match status" value="1"/>
</dbReference>
<evidence type="ECO:0000313" key="14">
    <source>
        <dbReference type="EMBL" id="GJQ09707.1"/>
    </source>
</evidence>
<reference evidence="14" key="2">
    <citation type="submission" date="2022-01" db="EMBL/GenBank/DDBJ databases">
        <authorList>
            <person name="Hirooka S."/>
            <person name="Miyagishima S.Y."/>
        </authorList>
    </citation>
    <scope>NUCLEOTIDE SEQUENCE</scope>
    <source>
        <strain evidence="14">NBRC 102759</strain>
    </source>
</reference>
<protein>
    <recommendedName>
        <fullName evidence="16">Mitochondrial import receptor subunit TOM22</fullName>
    </recommendedName>
</protein>
<evidence type="ECO:0000313" key="13">
    <source>
        <dbReference type="EMBL" id="GJQ08660.1"/>
    </source>
</evidence>
<reference evidence="14" key="1">
    <citation type="journal article" date="2022" name="Proc. Natl. Acad. Sci. U.S.A.">
        <title>Life cycle and functional genomics of the unicellular red alga Galdieria for elucidating algal and plant evolution and industrial use.</title>
        <authorList>
            <person name="Hirooka S."/>
            <person name="Itabashi T."/>
            <person name="Ichinose T.M."/>
            <person name="Onuma R."/>
            <person name="Fujiwara T."/>
            <person name="Yamashita S."/>
            <person name="Jong L.W."/>
            <person name="Tomita R."/>
            <person name="Iwane A.H."/>
            <person name="Miyagishima S.Y."/>
        </authorList>
    </citation>
    <scope>NUCLEOTIDE SEQUENCE</scope>
    <source>
        <strain evidence="14">NBRC 102759</strain>
    </source>
</reference>
<evidence type="ECO:0000256" key="9">
    <source>
        <dbReference type="ARBA" id="ARBA00023128"/>
    </source>
</evidence>
<evidence type="ECO:0000256" key="1">
    <source>
        <dbReference type="ARBA" id="ARBA00004572"/>
    </source>
</evidence>
<keyword evidence="11" id="KW-0675">Receptor</keyword>
<evidence type="ECO:0000256" key="4">
    <source>
        <dbReference type="ARBA" id="ARBA00022692"/>
    </source>
</evidence>
<dbReference type="AlphaFoldDB" id="A0A9C7PTM9"/>
<dbReference type="GO" id="GO:0005741">
    <property type="term" value="C:mitochondrial outer membrane"/>
    <property type="evidence" value="ECO:0007669"/>
    <property type="project" value="UniProtKB-SubCell"/>
</dbReference>
<keyword evidence="6" id="KW-0653">Protein transport</keyword>
<keyword evidence="4" id="KW-0812">Transmembrane</keyword>
<evidence type="ECO:0000256" key="5">
    <source>
        <dbReference type="ARBA" id="ARBA00022787"/>
    </source>
</evidence>
<dbReference type="EMBL" id="BQMJ01000010">
    <property type="protein sequence ID" value="GJQ09707.1"/>
    <property type="molecule type" value="Genomic_DNA"/>
</dbReference>
<dbReference type="Proteomes" id="UP001061958">
    <property type="component" value="Unassembled WGS sequence"/>
</dbReference>
<feature type="region of interest" description="Disordered" evidence="12">
    <location>
        <begin position="92"/>
        <end position="117"/>
    </location>
</feature>
<evidence type="ECO:0000256" key="8">
    <source>
        <dbReference type="ARBA" id="ARBA00023010"/>
    </source>
</evidence>
<dbReference type="InterPro" id="IPR005683">
    <property type="entry name" value="Tom22"/>
</dbReference>
<dbReference type="InterPro" id="IPR017411">
    <property type="entry name" value="Tom22_pln"/>
</dbReference>
<keyword evidence="7" id="KW-1133">Transmembrane helix</keyword>
<name>A0A9C7PTM9_9RHOD</name>
<keyword evidence="8" id="KW-0811">Translocation</keyword>
<evidence type="ECO:0000256" key="11">
    <source>
        <dbReference type="ARBA" id="ARBA00023170"/>
    </source>
</evidence>
<organism evidence="14 15">
    <name type="scientific">Galdieria partita</name>
    <dbReference type="NCBI Taxonomy" id="83374"/>
    <lineage>
        <taxon>Eukaryota</taxon>
        <taxon>Rhodophyta</taxon>
        <taxon>Bangiophyceae</taxon>
        <taxon>Galdieriales</taxon>
        <taxon>Galdieriaceae</taxon>
        <taxon>Galdieria</taxon>
    </lineage>
</organism>
<dbReference type="GO" id="GO:0006886">
    <property type="term" value="P:intracellular protein transport"/>
    <property type="evidence" value="ECO:0007669"/>
    <property type="project" value="InterPro"/>
</dbReference>
<dbReference type="CDD" id="cd22884">
    <property type="entry name" value="TOM22"/>
    <property type="match status" value="1"/>
</dbReference>
<keyword evidence="15" id="KW-1185">Reference proteome</keyword>
<dbReference type="PANTHER" id="PTHR46867">
    <property type="entry name" value="MITOCHONDRIAL IMPORT RECEPTOR SUBUNIT TOM9-2"/>
    <property type="match status" value="1"/>
</dbReference>
<evidence type="ECO:0000256" key="10">
    <source>
        <dbReference type="ARBA" id="ARBA00023136"/>
    </source>
</evidence>
<dbReference type="OrthoDB" id="10016939at2759"/>
<evidence type="ECO:0000256" key="6">
    <source>
        <dbReference type="ARBA" id="ARBA00022927"/>
    </source>
</evidence>
<evidence type="ECO:0000313" key="15">
    <source>
        <dbReference type="Proteomes" id="UP001061958"/>
    </source>
</evidence>
<sequence>MPKLFELTEDAFLEPKEPTAIEKFQARFEEFKEVITESDTYQRTAEIMESVTHYSKRLLRFTGNLAWIGATSALVLVVPLVYEIDKELGASSEGVGSAGDAGGVSQSVAHSSTSSAK</sequence>
<comment type="caution">
    <text evidence="14">The sequence shown here is derived from an EMBL/GenBank/DDBJ whole genome shotgun (WGS) entry which is preliminary data.</text>
</comment>
<evidence type="ECO:0000256" key="7">
    <source>
        <dbReference type="ARBA" id="ARBA00022989"/>
    </source>
</evidence>
<keyword evidence="10" id="KW-0472">Membrane</keyword>
<dbReference type="EMBL" id="BQMJ01000003">
    <property type="protein sequence ID" value="GJQ08660.1"/>
    <property type="molecule type" value="Genomic_DNA"/>
</dbReference>
<feature type="compositionally biased region" description="Low complexity" evidence="12">
    <location>
        <begin position="103"/>
        <end position="117"/>
    </location>
</feature>
<keyword evidence="5" id="KW-1000">Mitochondrion outer membrane</keyword>
<proteinExistence type="inferred from homology"/>
<evidence type="ECO:0000256" key="2">
    <source>
        <dbReference type="ARBA" id="ARBA00009874"/>
    </source>
</evidence>
<accession>A0A9C7PTM9</accession>
<gene>
    <name evidence="14" type="ORF">GpartN1_g1498.t1</name>
    <name evidence="13" type="ORF">GpartN1_g451.t1</name>
</gene>
<comment type="subcellular location">
    <subcellularLocation>
        <location evidence="1">Mitochondrion outer membrane</location>
        <topology evidence="1">Single-pass membrane protein</topology>
    </subcellularLocation>
</comment>
<evidence type="ECO:0000256" key="12">
    <source>
        <dbReference type="SAM" id="MobiDB-lite"/>
    </source>
</evidence>
<evidence type="ECO:0000256" key="3">
    <source>
        <dbReference type="ARBA" id="ARBA00022448"/>
    </source>
</evidence>
<dbReference type="PANTHER" id="PTHR46867:SF4">
    <property type="entry name" value="MITOCHONDRIAL IMPORT RECEPTOR SUBUNIT TOM9-2"/>
    <property type="match status" value="1"/>
</dbReference>
<evidence type="ECO:0008006" key="16">
    <source>
        <dbReference type="Google" id="ProtNLM"/>
    </source>
</evidence>